<dbReference type="PRINTS" id="PR01950">
    <property type="entry name" value="LANCSUPER"/>
</dbReference>
<organism evidence="3 4">
    <name type="scientific">Mycobacterium simiae</name>
    <name type="common">Mycobacterium habana</name>
    <dbReference type="NCBI Taxonomy" id="1784"/>
    <lineage>
        <taxon>Bacteria</taxon>
        <taxon>Bacillati</taxon>
        <taxon>Actinomycetota</taxon>
        <taxon>Actinomycetes</taxon>
        <taxon>Mycobacteriales</taxon>
        <taxon>Mycobacteriaceae</taxon>
        <taxon>Mycobacterium</taxon>
        <taxon>Mycobacterium simiae complex</taxon>
    </lineage>
</organism>
<dbReference type="PIRSF" id="PIRSF037228">
    <property type="entry name" value="Lant_mod_RumM"/>
    <property type="match status" value="1"/>
</dbReference>
<dbReference type="SMART" id="SM01260">
    <property type="entry name" value="LANC_like"/>
    <property type="match status" value="1"/>
</dbReference>
<dbReference type="RefSeq" id="WP_149653973.1">
    <property type="nucleotide sequence ID" value="NZ_VTZN01000053.1"/>
</dbReference>
<dbReference type="InterPro" id="IPR025410">
    <property type="entry name" value="Lant_dehyd"/>
</dbReference>
<comment type="caution">
    <text evidence="3">The sequence shown here is derived from an EMBL/GenBank/DDBJ whole genome shotgun (WGS) entry which is preliminary data.</text>
</comment>
<accession>A0A5B1BS04</accession>
<dbReference type="SUPFAM" id="SSF158745">
    <property type="entry name" value="LanC-like"/>
    <property type="match status" value="1"/>
</dbReference>
<dbReference type="Pfam" id="PF13575">
    <property type="entry name" value="DUF4135"/>
    <property type="match status" value="1"/>
</dbReference>
<dbReference type="Proteomes" id="UP000324701">
    <property type="component" value="Unassembled WGS sequence"/>
</dbReference>
<dbReference type="InterPro" id="IPR007822">
    <property type="entry name" value="LANC-like"/>
</dbReference>
<evidence type="ECO:0000259" key="2">
    <source>
        <dbReference type="Pfam" id="PF13575"/>
    </source>
</evidence>
<dbReference type="Gene3D" id="1.50.10.10">
    <property type="match status" value="1"/>
</dbReference>
<keyword evidence="1" id="KW-0479">Metal-binding</keyword>
<feature type="binding site" evidence="1">
    <location>
        <position position="981"/>
    </location>
    <ligand>
        <name>Zn(2+)</name>
        <dbReference type="ChEBI" id="CHEBI:29105"/>
    </ligand>
</feature>
<feature type="domain" description="Lantibiotic biosynthesis protein dehydration" evidence="2">
    <location>
        <begin position="218"/>
        <end position="595"/>
    </location>
</feature>
<feature type="binding site" evidence="1">
    <location>
        <position position="936"/>
    </location>
    <ligand>
        <name>Zn(2+)</name>
        <dbReference type="ChEBI" id="CHEBI:29105"/>
    </ligand>
</feature>
<feature type="binding site" evidence="1">
    <location>
        <position position="982"/>
    </location>
    <ligand>
        <name>Zn(2+)</name>
        <dbReference type="ChEBI" id="CHEBI:29105"/>
    </ligand>
</feature>
<dbReference type="GO" id="GO:0046872">
    <property type="term" value="F:metal ion binding"/>
    <property type="evidence" value="ECO:0007669"/>
    <property type="project" value="UniProtKB-KW"/>
</dbReference>
<dbReference type="GO" id="GO:0031179">
    <property type="term" value="P:peptide modification"/>
    <property type="evidence" value="ECO:0007669"/>
    <property type="project" value="InterPro"/>
</dbReference>
<protein>
    <submittedName>
        <fullName evidence="3">Type 2 lantipeptide synthetase LanM</fullName>
    </submittedName>
</protein>
<reference evidence="3 4" key="1">
    <citation type="submission" date="2019-09" db="EMBL/GenBank/DDBJ databases">
        <title>Report of infection by Mycobacterium simiae a patient suffering from pulmonary tuberculosis.</title>
        <authorList>
            <person name="Mohanty P.S."/>
            <person name="Bansal A.K."/>
            <person name="Singh H."/>
            <person name="Sharma S."/>
            <person name="Patil S.A."/>
            <person name="Upadhaya P."/>
            <person name="Singh P.K."/>
            <person name="Kumar D."/>
            <person name="Kumar S."/>
            <person name="Singh R.K."/>
            <person name="Chaudhary B."/>
        </authorList>
    </citation>
    <scope>NUCLEOTIDE SEQUENCE [LARGE SCALE GENOMIC DNA]</scope>
    <source>
        <strain evidence="3 4">JAL-560-SIM</strain>
    </source>
</reference>
<evidence type="ECO:0000313" key="4">
    <source>
        <dbReference type="Proteomes" id="UP000324701"/>
    </source>
</evidence>
<dbReference type="CDD" id="cd04792">
    <property type="entry name" value="LanM-like"/>
    <property type="match status" value="1"/>
</dbReference>
<dbReference type="InterPro" id="IPR017146">
    <property type="entry name" value="Lanti_2_LanM"/>
</dbReference>
<dbReference type="GO" id="GO:0005975">
    <property type="term" value="P:carbohydrate metabolic process"/>
    <property type="evidence" value="ECO:0007669"/>
    <property type="project" value="InterPro"/>
</dbReference>
<keyword evidence="1" id="KW-0862">Zinc</keyword>
<gene>
    <name evidence="3" type="primary">lanM</name>
    <name evidence="3" type="ORF">F0Q45_10925</name>
</gene>
<dbReference type="InterPro" id="IPR012341">
    <property type="entry name" value="6hp_glycosidase-like_sf"/>
</dbReference>
<name>A0A5B1BS04_MYCSI</name>
<evidence type="ECO:0000313" key="3">
    <source>
        <dbReference type="EMBL" id="KAA1250190.1"/>
    </source>
</evidence>
<dbReference type="Pfam" id="PF05147">
    <property type="entry name" value="LANC_like"/>
    <property type="match status" value="1"/>
</dbReference>
<dbReference type="OrthoDB" id="9148343at2"/>
<dbReference type="NCBIfam" id="TIGR03897">
    <property type="entry name" value="lanti_2_LanM"/>
    <property type="match status" value="1"/>
</dbReference>
<proteinExistence type="predicted"/>
<keyword evidence="4" id="KW-1185">Reference proteome</keyword>
<sequence>MVLWVVTEPFPVFRAFTLRERLELLRQGVIRDRLSDDQTRAAQAALDSLCNAYLAGNTRLLDLSLSALGTDQQGVLPVLIGTESTTELPSRPRWQVVLEDILATMAVTPASVRAGAHKDLTVFFRPFVRYAAARLDQYIRTVSKTTSARFAIGELNRQFIMSLLERLCLCGLPVIVLEMHKARMLGMIAGSTPEQRFDRFVDANLVSSEWIRETLYRYPTLARMLATITDFEVKAWCDLYSRIAKDFDPLLASGLLSLNSKTLVSVEANRGDRHNNGKAVAVLEFDSGERVIYKPRPMRLAARFQDFMRWLVAEGLDLPSHIIAILDKGEYGWAEFVAPLECTDVGGVNRFYRRQGILLAVLYVLDATDCHSDNVIASGEFPVLIDLETILHNQPNLSTEISFTHALREAVLAQTVLRVAYLPQAFEGSAGIADFSALGSGDADQEGPFLAPQWQGLGTDEMRLVSDLPGILRAGCNLPIVDGNPVSILNHQNDVVEGFELGYRFLLRKRNLLLAPEGPLELFQDCVGRHVVWATQSYTQLTVESCHPSCMDDAVEREFVINDLWERIDRDPHLKPLVDSEKAAIWNLDVPCFHTRIGGRDLWDENGERFENYFAASALDRVRDRIQEMGERDLEIQRYAVKMSLASIDLRGGPGAAHLPPKAVETIDRTQLVAAAQSIGEHLITLMLIVDDEAWWLGLRPIGTDRYAPTVLGTDLYSGSSGIAMFLGWLGHLTGDARFSDAARMAIAPSLRELASATSGFGAFTGSAGALYAASHLAWLWHEPQLLNESVKVFENLKTRLDEDLVFDIVGGVAGNIMIALTMYKVMNDPVALDFARACADHLTAHAEACAHGLAWRTQGLDKSCLYGFAHGSAGIGFALASVGDVTGESHYQEAAMRAFSQESIAYVAERKNWPDLRQCDDREGIEAAGWAWAWCHGAAGIGLARAGLVRDGQHSELRTDIERAVSSVLTYGFGSNACLCHGDLGNAEFLHLAGQALGRADLCETALRVGCTIVDEHTDKRGWPCGIADGLELPGLMCGLAGIGYEFLRLADPQQMPSILLLETPGSFSADY</sequence>
<dbReference type="AlphaFoldDB" id="A0A5B1BS04"/>
<evidence type="ECO:0000256" key="1">
    <source>
        <dbReference type="PIRSR" id="PIRSR607822-1"/>
    </source>
</evidence>
<dbReference type="EMBL" id="VTZN01000053">
    <property type="protein sequence ID" value="KAA1250190.1"/>
    <property type="molecule type" value="Genomic_DNA"/>
</dbReference>